<dbReference type="Pfam" id="PF16761">
    <property type="entry name" value="Clr2_transil"/>
    <property type="match status" value="1"/>
</dbReference>
<dbReference type="PANTHER" id="PTHR38046">
    <property type="entry name" value="CRYPTIC LOCI REGULATOR 2"/>
    <property type="match status" value="1"/>
</dbReference>
<evidence type="ECO:0000259" key="2">
    <source>
        <dbReference type="Pfam" id="PF16761"/>
    </source>
</evidence>
<sequence length="591" mass="67990">MAYTFVNVKIEKAGLTVTTSDATSEHYPTNTVAGTPDEDGKQFYYRPIKKRETKWVLYCTKLGAALARELKRANSDTEISTDILTDLPKGYQLFEHVKNYIHDPKKYRTDTYLFGFGSIKFRSPAEFEDHLLWLASDQSTQCVCKYCSKDSTPRRKVQPTSQKSSQQTTPQSALTKRSLTVSPSPNKVESKSKKSASKNEQLPSDISYHIRSGEVAWIKTSTILPDNHLEELRKGNVDIGHWPGYVIERQKVSQVANDKVIGSQIGKICYRVQPFNVAGILKALEDQVAPWLLYSSDNFVKKIYKIKEDQGKHSPTLMRIISLFCSACDIARRISKTYTLLDSYTYTFPPLFLQNIKDLEERRLLQEMEKCLHYKSIYFGSEILKEEDYVRMNDVESKGNNIRVFKINTIYKNYENKIFFNGDIYLKSSTKGDKFSWSRLNEEDREYFMEIKEISGRYYETHPCINESMEVEEVISFSKRKELLEMQDTNKFKQDPSQPVTGKQTVKRSIASDDPPDTSPKKPKVRNENVSSQKKALQHSHPLDLNLKEVGIVKQKIDPIIISPTIPFLEESDDEISETEGKLFEMLSNNS</sequence>
<feature type="compositionally biased region" description="Polar residues" evidence="1">
    <location>
        <begin position="495"/>
        <end position="504"/>
    </location>
</feature>
<organism evidence="3 4">
    <name type="scientific">Funneliformis caledonium</name>
    <dbReference type="NCBI Taxonomy" id="1117310"/>
    <lineage>
        <taxon>Eukaryota</taxon>
        <taxon>Fungi</taxon>
        <taxon>Fungi incertae sedis</taxon>
        <taxon>Mucoromycota</taxon>
        <taxon>Glomeromycotina</taxon>
        <taxon>Glomeromycetes</taxon>
        <taxon>Glomerales</taxon>
        <taxon>Glomeraceae</taxon>
        <taxon>Funneliformis</taxon>
    </lineage>
</organism>
<feature type="compositionally biased region" description="Low complexity" evidence="1">
    <location>
        <begin position="158"/>
        <end position="172"/>
    </location>
</feature>
<dbReference type="GO" id="GO:0033553">
    <property type="term" value="C:rDNA heterochromatin"/>
    <property type="evidence" value="ECO:0007669"/>
    <property type="project" value="TreeGrafter"/>
</dbReference>
<dbReference type="GO" id="GO:0030466">
    <property type="term" value="P:silent mating-type cassette heterochromatin formation"/>
    <property type="evidence" value="ECO:0007669"/>
    <property type="project" value="TreeGrafter"/>
</dbReference>
<dbReference type="GO" id="GO:0070824">
    <property type="term" value="C:SHREC complex"/>
    <property type="evidence" value="ECO:0007669"/>
    <property type="project" value="InterPro"/>
</dbReference>
<dbReference type="EMBL" id="CAJVPQ010000155">
    <property type="protein sequence ID" value="CAG8451606.1"/>
    <property type="molecule type" value="Genomic_DNA"/>
</dbReference>
<dbReference type="InterPro" id="IPR031915">
    <property type="entry name" value="Clr2_N"/>
</dbReference>
<protein>
    <submittedName>
        <fullName evidence="3">153_t:CDS:1</fullName>
    </submittedName>
</protein>
<proteinExistence type="predicted"/>
<feature type="region of interest" description="Disordered" evidence="1">
    <location>
        <begin position="151"/>
        <end position="200"/>
    </location>
</feature>
<feature type="region of interest" description="Disordered" evidence="1">
    <location>
        <begin position="488"/>
        <end position="541"/>
    </location>
</feature>
<gene>
    <name evidence="3" type="ORF">FCALED_LOCUS1266</name>
</gene>
<name>A0A9N8VDI1_9GLOM</name>
<dbReference type="OrthoDB" id="2421327at2759"/>
<evidence type="ECO:0000313" key="4">
    <source>
        <dbReference type="Proteomes" id="UP000789570"/>
    </source>
</evidence>
<evidence type="ECO:0000313" key="3">
    <source>
        <dbReference type="EMBL" id="CAG8451606.1"/>
    </source>
</evidence>
<comment type="caution">
    <text evidence="3">The sequence shown here is derived from an EMBL/GenBank/DDBJ whole genome shotgun (WGS) entry which is preliminary data.</text>
</comment>
<accession>A0A9N8VDI1</accession>
<dbReference type="AlphaFoldDB" id="A0A9N8VDI1"/>
<feature type="compositionally biased region" description="Polar residues" evidence="1">
    <location>
        <begin position="173"/>
        <end position="187"/>
    </location>
</feature>
<keyword evidence="4" id="KW-1185">Reference proteome</keyword>
<dbReference type="PANTHER" id="PTHR38046:SF1">
    <property type="entry name" value="CRYPTIC LOCI REGULATOR 2"/>
    <property type="match status" value="1"/>
</dbReference>
<dbReference type="GO" id="GO:0031934">
    <property type="term" value="C:mating-type region heterochromatin"/>
    <property type="evidence" value="ECO:0007669"/>
    <property type="project" value="TreeGrafter"/>
</dbReference>
<evidence type="ECO:0000256" key="1">
    <source>
        <dbReference type="SAM" id="MobiDB-lite"/>
    </source>
</evidence>
<reference evidence="3" key="1">
    <citation type="submission" date="2021-06" db="EMBL/GenBank/DDBJ databases">
        <authorList>
            <person name="Kallberg Y."/>
            <person name="Tangrot J."/>
            <person name="Rosling A."/>
        </authorList>
    </citation>
    <scope>NUCLEOTIDE SEQUENCE</scope>
    <source>
        <strain evidence="3">UK204</strain>
    </source>
</reference>
<feature type="domain" description="Cryptic loci regulator 2 N-terminal" evidence="2">
    <location>
        <begin position="83"/>
        <end position="147"/>
    </location>
</feature>
<dbReference type="InterPro" id="IPR038986">
    <property type="entry name" value="Clr2"/>
</dbReference>
<dbReference type="Proteomes" id="UP000789570">
    <property type="component" value="Unassembled WGS sequence"/>
</dbReference>